<comment type="caution">
    <text evidence="6">The sequence shown here is derived from an EMBL/GenBank/DDBJ whole genome shotgun (WGS) entry which is preliminary data.</text>
</comment>
<sequence>MKQKEQKLLGILAIIFGALALLGSWIPIVNILSFFLAIATLILGVFGIAINLRNRKTLAIIGTTLGLISIVLVLITQVLSTNVFTDFARTFSHPYRNITSSTDTEDYGELPDSSTGEEEDSEFFTWSQEQFDALVEGDTSDSGKGGSNYKDIIRKHGIPDSETDSVMGDYEIKRITYLSISSDPKTVVLTFVKQENGQFLLIRKFAVGLDRKEQSDSGVKV</sequence>
<proteinExistence type="predicted"/>
<dbReference type="Proteomes" id="UP000033489">
    <property type="component" value="Unassembled WGS sequence"/>
</dbReference>
<dbReference type="InterPro" id="IPR007237">
    <property type="entry name" value="CD20-like"/>
</dbReference>
<dbReference type="OrthoDB" id="2220766at2"/>
<keyword evidence="3 5" id="KW-1133">Transmembrane helix</keyword>
<evidence type="ECO:0000256" key="5">
    <source>
        <dbReference type="SAM" id="Phobius"/>
    </source>
</evidence>
<gene>
    <name evidence="6" type="ORF">TZ94_00501</name>
</gene>
<keyword evidence="2 5" id="KW-0812">Transmembrane</keyword>
<evidence type="ECO:0000313" key="7">
    <source>
        <dbReference type="Proteomes" id="UP000033489"/>
    </source>
</evidence>
<dbReference type="PATRIC" id="fig|28037.216.peg.475"/>
<feature type="transmembrane region" description="Helical" evidence="5">
    <location>
        <begin position="59"/>
        <end position="79"/>
    </location>
</feature>
<reference evidence="6 7" key="1">
    <citation type="submission" date="2015-02" db="EMBL/GenBank/DDBJ databases">
        <title>Evolution of amylase-binding proteins of oral streptococcal species.</title>
        <authorList>
            <person name="Haase E.M."/>
        </authorList>
    </citation>
    <scope>NUCLEOTIDE SEQUENCE [LARGE SCALE GENOMIC DNA]</scope>
    <source>
        <strain evidence="6 7">UC921A</strain>
    </source>
</reference>
<dbReference type="GO" id="GO:0016020">
    <property type="term" value="C:membrane"/>
    <property type="evidence" value="ECO:0007669"/>
    <property type="project" value="UniProtKB-SubCell"/>
</dbReference>
<name>A0A0F2E7Y9_9STRE</name>
<feature type="transmembrane region" description="Helical" evidence="5">
    <location>
        <begin position="32"/>
        <end position="52"/>
    </location>
</feature>
<evidence type="ECO:0000313" key="6">
    <source>
        <dbReference type="EMBL" id="KJQ77916.1"/>
    </source>
</evidence>
<dbReference type="EMBL" id="JYGT01000006">
    <property type="protein sequence ID" value="KJQ77916.1"/>
    <property type="molecule type" value="Genomic_DNA"/>
</dbReference>
<evidence type="ECO:0008006" key="8">
    <source>
        <dbReference type="Google" id="ProtNLM"/>
    </source>
</evidence>
<evidence type="ECO:0000256" key="1">
    <source>
        <dbReference type="ARBA" id="ARBA00004141"/>
    </source>
</evidence>
<accession>A0A0F2E7Y9</accession>
<protein>
    <recommendedName>
        <fullName evidence="8">Prophage pi3 protein 59</fullName>
    </recommendedName>
</protein>
<comment type="subcellular location">
    <subcellularLocation>
        <location evidence="1">Membrane</location>
        <topology evidence="1">Multi-pass membrane protein</topology>
    </subcellularLocation>
</comment>
<feature type="transmembrane region" description="Helical" evidence="5">
    <location>
        <begin position="7"/>
        <end position="26"/>
    </location>
</feature>
<evidence type="ECO:0000256" key="3">
    <source>
        <dbReference type="ARBA" id="ARBA00022989"/>
    </source>
</evidence>
<dbReference type="Pfam" id="PF04103">
    <property type="entry name" value="CD20"/>
    <property type="match status" value="1"/>
</dbReference>
<evidence type="ECO:0000256" key="2">
    <source>
        <dbReference type="ARBA" id="ARBA00022692"/>
    </source>
</evidence>
<evidence type="ECO:0000256" key="4">
    <source>
        <dbReference type="ARBA" id="ARBA00023136"/>
    </source>
</evidence>
<keyword evidence="4 5" id="KW-0472">Membrane</keyword>
<dbReference type="AlphaFoldDB" id="A0A0F2E7Y9"/>
<organism evidence="6 7">
    <name type="scientific">Streptococcus infantis</name>
    <dbReference type="NCBI Taxonomy" id="68892"/>
    <lineage>
        <taxon>Bacteria</taxon>
        <taxon>Bacillati</taxon>
        <taxon>Bacillota</taxon>
        <taxon>Bacilli</taxon>
        <taxon>Lactobacillales</taxon>
        <taxon>Streptococcaceae</taxon>
        <taxon>Streptococcus</taxon>
    </lineage>
</organism>
<dbReference type="RefSeq" id="WP_045613845.1">
    <property type="nucleotide sequence ID" value="NZ_JYGT01000006.1"/>
</dbReference>